<dbReference type="STRING" id="1513793.SAMN06296036_106208"/>
<accession>A0A1Y6BSJ5</accession>
<keyword evidence="1" id="KW-0624">Polysaccharide degradation</keyword>
<dbReference type="Proteomes" id="UP000192907">
    <property type="component" value="Unassembled WGS sequence"/>
</dbReference>
<dbReference type="PRINTS" id="PR00733">
    <property type="entry name" value="GLHYDRLASE6"/>
</dbReference>
<dbReference type="InterPro" id="IPR036434">
    <property type="entry name" value="Beta_cellobiohydrolase_sf"/>
</dbReference>
<dbReference type="EMBL" id="FWZT01000006">
    <property type="protein sequence ID" value="SMF18830.1"/>
    <property type="molecule type" value="Genomic_DNA"/>
</dbReference>
<reference evidence="3" key="1">
    <citation type="submission" date="2017-04" db="EMBL/GenBank/DDBJ databases">
        <authorList>
            <person name="Varghese N."/>
            <person name="Submissions S."/>
        </authorList>
    </citation>
    <scope>NUCLEOTIDE SEQUENCE [LARGE SCALE GENOMIC DNA]</scope>
    <source>
        <strain evidence="3">RKEM611</strain>
    </source>
</reference>
<comment type="similarity">
    <text evidence="1">Belongs to the glycosyl hydrolase family 6.</text>
</comment>
<keyword evidence="1" id="KW-0326">Glycosidase</keyword>
<organism evidence="2 3">
    <name type="scientific">Pseudobacteriovorax antillogorgiicola</name>
    <dbReference type="NCBI Taxonomy" id="1513793"/>
    <lineage>
        <taxon>Bacteria</taxon>
        <taxon>Pseudomonadati</taxon>
        <taxon>Bdellovibrionota</taxon>
        <taxon>Oligoflexia</taxon>
        <taxon>Oligoflexales</taxon>
        <taxon>Pseudobacteriovoracaceae</taxon>
        <taxon>Pseudobacteriovorax</taxon>
    </lineage>
</organism>
<dbReference type="AlphaFoldDB" id="A0A1Y6BSJ5"/>
<dbReference type="SUPFAM" id="SSF51989">
    <property type="entry name" value="Glycosyl hydrolases family 6, cellulases"/>
    <property type="match status" value="1"/>
</dbReference>
<keyword evidence="1" id="KW-0378">Hydrolase</keyword>
<dbReference type="PANTHER" id="PTHR34876:SF4">
    <property type="entry name" value="1,4-BETA-D-GLUCAN CELLOBIOHYDROLASE C-RELATED"/>
    <property type="match status" value="1"/>
</dbReference>
<dbReference type="OrthoDB" id="9775889at2"/>
<protein>
    <recommendedName>
        <fullName evidence="1">Glucanase</fullName>
        <ecNumber evidence="1">3.2.1.-</ecNumber>
    </recommendedName>
</protein>
<keyword evidence="1" id="KW-0136">Cellulose degradation</keyword>
<dbReference type="InterPro" id="IPR016288">
    <property type="entry name" value="Beta_cellobiohydrolase"/>
</dbReference>
<evidence type="ECO:0000313" key="3">
    <source>
        <dbReference type="Proteomes" id="UP000192907"/>
    </source>
</evidence>
<dbReference type="Pfam" id="PF01341">
    <property type="entry name" value="Glyco_hydro_6"/>
    <property type="match status" value="1"/>
</dbReference>
<gene>
    <name evidence="2" type="ORF">SAMN06296036_106208</name>
</gene>
<evidence type="ECO:0000313" key="2">
    <source>
        <dbReference type="EMBL" id="SMF18830.1"/>
    </source>
</evidence>
<keyword evidence="1" id="KW-0119">Carbohydrate metabolism</keyword>
<dbReference type="RefSeq" id="WP_132317739.1">
    <property type="nucleotide sequence ID" value="NZ_FWZT01000006.1"/>
</dbReference>
<dbReference type="PANTHER" id="PTHR34876">
    <property type="match status" value="1"/>
</dbReference>
<dbReference type="GO" id="GO:0030245">
    <property type="term" value="P:cellulose catabolic process"/>
    <property type="evidence" value="ECO:0007669"/>
    <property type="project" value="UniProtKB-KW"/>
</dbReference>
<dbReference type="Gene3D" id="3.20.20.40">
    <property type="entry name" value="1, 4-beta cellobiohydrolase"/>
    <property type="match status" value="1"/>
</dbReference>
<name>A0A1Y6BSJ5_9BACT</name>
<proteinExistence type="inferred from homology"/>
<evidence type="ECO:0000256" key="1">
    <source>
        <dbReference type="RuleBase" id="RU361186"/>
    </source>
</evidence>
<dbReference type="GO" id="GO:0004553">
    <property type="term" value="F:hydrolase activity, hydrolyzing O-glycosyl compounds"/>
    <property type="evidence" value="ECO:0007669"/>
    <property type="project" value="InterPro"/>
</dbReference>
<sequence>MKKPLIALLLPLALAHCGRKDGSGVPASNLATISINQDKLTESMTLKLAVQSLESQSQQTFNLRKGQNLDDTFAPGPYRIELDLVENNVISYSSNLCSEKVQDQSELHTLRPGTNAISVKVCRADGSSIDVGEPDDASIDLDIEFDDEPKEKPDQEITSSFFVDPFSQALTAYESVKSSSDERKKEALKFIAEQGTFVWLSSNWIPGPKGIQDKVTEYRKLSQGKMLGFIIYDVPGRDCGQYSSGGVTGLDEYLGVIQQVIDGLAGSQAMLILEPDALALSAETRCKSGLENATAAIASAVALLKEHRNIKTYLDASHGNWLAVETVVPLLKKANIAEADGFALNISNYVSTEKNYTFGKAIAAQLDNKPFLIDTSRNGRGVYGDGSGESWCNPPERALGKSPRFDTGLDGVEAFIWGKKPGESDGTCRGGLKNGEFMIDTAVTQYFNAKDDGIL</sequence>
<dbReference type="EC" id="3.2.1.-" evidence="1"/>
<keyword evidence="3" id="KW-1185">Reference proteome</keyword>